<dbReference type="GO" id="GO:0016301">
    <property type="term" value="F:kinase activity"/>
    <property type="evidence" value="ECO:0007669"/>
    <property type="project" value="UniProtKB-KW"/>
</dbReference>
<keyword evidence="2" id="KW-0418">Kinase</keyword>
<dbReference type="EMBL" id="CAFABK010000037">
    <property type="protein sequence ID" value="CAB4831234.1"/>
    <property type="molecule type" value="Genomic_DNA"/>
</dbReference>
<evidence type="ECO:0000259" key="3">
    <source>
        <dbReference type="Pfam" id="PF00370"/>
    </source>
</evidence>
<dbReference type="InterPro" id="IPR043129">
    <property type="entry name" value="ATPase_NBD"/>
</dbReference>
<dbReference type="InterPro" id="IPR050406">
    <property type="entry name" value="FGGY_Carb_Kinase"/>
</dbReference>
<dbReference type="GO" id="GO:0005975">
    <property type="term" value="P:carbohydrate metabolic process"/>
    <property type="evidence" value="ECO:0007669"/>
    <property type="project" value="InterPro"/>
</dbReference>
<dbReference type="PANTHER" id="PTHR43095">
    <property type="entry name" value="SUGAR KINASE"/>
    <property type="match status" value="1"/>
</dbReference>
<dbReference type="PANTHER" id="PTHR43095:SF5">
    <property type="entry name" value="XYLULOSE KINASE"/>
    <property type="match status" value="1"/>
</dbReference>
<reference evidence="4" key="1">
    <citation type="submission" date="2020-05" db="EMBL/GenBank/DDBJ databases">
        <authorList>
            <person name="Chiriac C."/>
            <person name="Salcher M."/>
            <person name="Ghai R."/>
            <person name="Kavagutti S V."/>
        </authorList>
    </citation>
    <scope>NUCLEOTIDE SEQUENCE</scope>
</reference>
<dbReference type="Pfam" id="PF00370">
    <property type="entry name" value="FGGY_N"/>
    <property type="match status" value="1"/>
</dbReference>
<sequence>MAPPLLVGLDMGTTRVKAVAVDLAGQQVAEAALPTPWRHHGAEAELDPIELATTATAVLTMLSADPGWPAGAKVTGIGVTGMAETGVLLDAAGQVVAPALAWHDPRGEVEFIEKHISRSDFHRHVGMRLNSKPSVAKILWLQRNIPGAEKAVRHLCVAEWIVFHFGGEHVGELSLTSRTGFFDIVICQPWEQTLKLTGDLLPSRFVVAGEDCGAVRGELPDAFIGATLTVAGMDHQSAAFASGAAISGSLFNSMGTAEAIMRFEPAPISRDQLELLVDQDAAVLWGVIPDHVCILGATLAGLSLERVHALLGIKDRNQSRELARAALNIDRSKSALKLDPASHRGLRLSGIDDDASPALTWRVAVEDLLEQSATMLSFVESVVGPRTSAVVGGGWIHDVMVADVKKRQLGDYRVCEVNEPGAVGAALFAGIATGVVTRPGPVERPTWPQA</sequence>
<dbReference type="SUPFAM" id="SSF53067">
    <property type="entry name" value="Actin-like ATPase domain"/>
    <property type="match status" value="2"/>
</dbReference>
<dbReference type="Gene3D" id="3.30.420.40">
    <property type="match status" value="2"/>
</dbReference>
<feature type="domain" description="Carbohydrate kinase FGGY N-terminal" evidence="3">
    <location>
        <begin position="6"/>
        <end position="240"/>
    </location>
</feature>
<keyword evidence="1" id="KW-0808">Transferase</keyword>
<evidence type="ECO:0000256" key="2">
    <source>
        <dbReference type="ARBA" id="ARBA00022777"/>
    </source>
</evidence>
<organism evidence="4">
    <name type="scientific">freshwater metagenome</name>
    <dbReference type="NCBI Taxonomy" id="449393"/>
    <lineage>
        <taxon>unclassified sequences</taxon>
        <taxon>metagenomes</taxon>
        <taxon>ecological metagenomes</taxon>
    </lineage>
</organism>
<dbReference type="InterPro" id="IPR018484">
    <property type="entry name" value="FGGY_N"/>
</dbReference>
<dbReference type="CDD" id="cd07773">
    <property type="entry name" value="ASKHA_NBD_FGGY_FK"/>
    <property type="match status" value="1"/>
</dbReference>
<proteinExistence type="predicted"/>
<name>A0A6J7AEG8_9ZZZZ</name>
<evidence type="ECO:0000256" key="1">
    <source>
        <dbReference type="ARBA" id="ARBA00022679"/>
    </source>
</evidence>
<dbReference type="AlphaFoldDB" id="A0A6J7AEG8"/>
<gene>
    <name evidence="4" type="ORF">UFOPK3204_00952</name>
</gene>
<accession>A0A6J7AEG8</accession>
<protein>
    <submittedName>
        <fullName evidence="4">Unannotated protein</fullName>
    </submittedName>
</protein>
<evidence type="ECO:0000313" key="4">
    <source>
        <dbReference type="EMBL" id="CAB4831234.1"/>
    </source>
</evidence>